<keyword evidence="2" id="KW-1185">Reference proteome</keyword>
<gene>
    <name evidence="1" type="ORF">CY35_07G045900</name>
</gene>
<comment type="caution">
    <text evidence="1">The sequence shown here is derived from an EMBL/GenBank/DDBJ whole genome shotgun (WGS) entry which is preliminary data.</text>
</comment>
<reference evidence="2" key="1">
    <citation type="journal article" date="2022" name="New Phytol.">
        <title>Phylogenomic structure and speciation in an emerging model: the Sphagnum magellanicum complex (Bryophyta).</title>
        <authorList>
            <person name="Shaw A.J."/>
            <person name="Piatkowski B."/>
            <person name="Duffy A.M."/>
            <person name="Aguero B."/>
            <person name="Imwattana K."/>
            <person name="Nieto-Lugilde M."/>
            <person name="Healey A."/>
            <person name="Weston D.J."/>
            <person name="Patel M.N."/>
            <person name="Schmutz J."/>
            <person name="Grimwood J."/>
            <person name="Yavitt J.B."/>
            <person name="Hassel K."/>
            <person name="Stenoien H.K."/>
            <person name="Flatberg K.I."/>
            <person name="Bickford C.P."/>
            <person name="Hicks K.A."/>
        </authorList>
    </citation>
    <scope>NUCLEOTIDE SEQUENCE [LARGE SCALE GENOMIC DNA]</scope>
</reference>
<sequence>MKRAEVSLAMAHRRTLAVCIIVAVVLLLQLSSIAAETASAKFDSSKKPTRTTYIVQMSASSMPAIFENEQGWYTSVLNAVKLQSVQELQEGVVHARSTTTTTPGQELLLHMYTTVFHGFSAMLTESEAQALKNTHGVLDMYPDSVKQLHTTHTPEFLGLNSLQGLWPESSYGADVIVGLLDTGIWPERFSFVDQSLGPVPARWRGGCEAGTAFTVSNCNRKLIGAKFFCKGYEAMTGPINETLELRSPRDSDGHGTHTASTAAGRDVYPASLLGYAAGTARGMAPEARIAAYKVCWAQGCFDSDILAAFDQAVLDGVDVISLSVGGAAVPYFRDSIAIGAFGAIKKGIFVACSAGNSGPIPLSVSNVAPWVTTVGASTVDRNFPANVILSNGETIHGVSLYSGPGLGDQSFPLIYAGDAAGNGSDPYSASLCMTGSLDPGAIARKIVVCDRGTTPRVAKGQTVLALGGAGMILANTPSDGEGLIADAHVLPATAVGALEGATIKHFIKSKSLNPSAMLTFGGTQLNVRPAPLVASFSSRGPNPQTPEILKPDLIGPGVNILAAWTGDTGPTGLALDDRRVGFNIISGTSMSCPHISGLAALLKAAHPDWSSAAIRSALMTTASISDNTHAVMHDEATGNVSTPFDFGAGLVQPQKATDPGLIYDLGAQDYVNFLCGLNYSAPTIQLITSEVATICPPAALLPQDLNYPSLSVVFNQQPSSSSSSILSTTLTRTVTNVGQALAVYTATVLAPNGVKISVLPSTLSFAAVNQKLSFTVQVTATTSAAAAVNLAPGDSLTVFGFLTWSDNNTHLVQSPISITIQQPF</sequence>
<protein>
    <submittedName>
        <fullName evidence="1">Uncharacterized protein</fullName>
    </submittedName>
</protein>
<evidence type="ECO:0000313" key="1">
    <source>
        <dbReference type="EMBL" id="KAH9556729.1"/>
    </source>
</evidence>
<organism evidence="1 2">
    <name type="scientific">Sphagnum magellanicum</name>
    <dbReference type="NCBI Taxonomy" id="128215"/>
    <lineage>
        <taxon>Eukaryota</taxon>
        <taxon>Viridiplantae</taxon>
        <taxon>Streptophyta</taxon>
        <taxon>Embryophyta</taxon>
        <taxon>Bryophyta</taxon>
        <taxon>Sphagnophytina</taxon>
        <taxon>Sphagnopsida</taxon>
        <taxon>Sphagnales</taxon>
        <taxon>Sphagnaceae</taxon>
        <taxon>Sphagnum</taxon>
    </lineage>
</organism>
<name>A0ACB8HKH0_9BRYO</name>
<accession>A0ACB8HKH0</accession>
<dbReference type="Proteomes" id="UP000828922">
    <property type="component" value="Linkage Group LG07"/>
</dbReference>
<dbReference type="EMBL" id="CM038913">
    <property type="protein sequence ID" value="KAH9556729.1"/>
    <property type="molecule type" value="Genomic_DNA"/>
</dbReference>
<evidence type="ECO:0000313" key="2">
    <source>
        <dbReference type="Proteomes" id="UP000828922"/>
    </source>
</evidence>
<proteinExistence type="predicted"/>